<evidence type="ECO:0000256" key="1">
    <source>
        <dbReference type="SAM" id="MobiDB-lite"/>
    </source>
</evidence>
<name>A0A5B1CNR4_9BACT</name>
<protein>
    <submittedName>
        <fullName evidence="2">Uncharacterized protein</fullName>
    </submittedName>
</protein>
<reference evidence="2 3" key="1">
    <citation type="submission" date="2019-08" db="EMBL/GenBank/DDBJ databases">
        <title>Deep-cultivation of Planctomycetes and their phenomic and genomic characterization uncovers novel biology.</title>
        <authorList>
            <person name="Wiegand S."/>
            <person name="Jogler M."/>
            <person name="Boedeker C."/>
            <person name="Pinto D."/>
            <person name="Vollmers J."/>
            <person name="Rivas-Marin E."/>
            <person name="Kohn T."/>
            <person name="Peeters S.H."/>
            <person name="Heuer A."/>
            <person name="Rast P."/>
            <person name="Oberbeckmann S."/>
            <person name="Bunk B."/>
            <person name="Jeske O."/>
            <person name="Meyerdierks A."/>
            <person name="Storesund J.E."/>
            <person name="Kallscheuer N."/>
            <person name="Luecker S."/>
            <person name="Lage O.M."/>
            <person name="Pohl T."/>
            <person name="Merkel B.J."/>
            <person name="Hornburger P."/>
            <person name="Mueller R.-W."/>
            <person name="Bruemmer F."/>
            <person name="Labrenz M."/>
            <person name="Spormann A.M."/>
            <person name="Op Den Camp H."/>
            <person name="Overmann J."/>
            <person name="Amann R."/>
            <person name="Jetten M.S.M."/>
            <person name="Mascher T."/>
            <person name="Medema M.H."/>
            <person name="Devos D.P."/>
            <person name="Kaster A.-K."/>
            <person name="Ovreas L."/>
            <person name="Rohde M."/>
            <person name="Galperin M.Y."/>
            <person name="Jogler C."/>
        </authorList>
    </citation>
    <scope>NUCLEOTIDE SEQUENCE [LARGE SCALE GENOMIC DNA]</scope>
    <source>
        <strain evidence="2 3">LF1</strain>
    </source>
</reference>
<comment type="caution">
    <text evidence="2">The sequence shown here is derived from an EMBL/GenBank/DDBJ whole genome shotgun (WGS) entry which is preliminary data.</text>
</comment>
<feature type="region of interest" description="Disordered" evidence="1">
    <location>
        <begin position="42"/>
        <end position="74"/>
    </location>
</feature>
<evidence type="ECO:0000313" key="3">
    <source>
        <dbReference type="Proteomes" id="UP000322699"/>
    </source>
</evidence>
<dbReference type="AlphaFoldDB" id="A0A5B1CNR4"/>
<dbReference type="EMBL" id="VRLW01000001">
    <property type="protein sequence ID" value="KAA1262176.1"/>
    <property type="molecule type" value="Genomic_DNA"/>
</dbReference>
<gene>
    <name evidence="2" type="ORF">LF1_47380</name>
</gene>
<evidence type="ECO:0000313" key="2">
    <source>
        <dbReference type="EMBL" id="KAA1262176.1"/>
    </source>
</evidence>
<sequence>MFGQVSVNNDLKSSIMSFRNVCFSIAFGSLMAMGCGGESNAVISPPEGAREMTPEEMEEFNKNAAGDMEPVIRD</sequence>
<organism evidence="2 3">
    <name type="scientific">Rubripirellula obstinata</name>
    <dbReference type="NCBI Taxonomy" id="406547"/>
    <lineage>
        <taxon>Bacteria</taxon>
        <taxon>Pseudomonadati</taxon>
        <taxon>Planctomycetota</taxon>
        <taxon>Planctomycetia</taxon>
        <taxon>Pirellulales</taxon>
        <taxon>Pirellulaceae</taxon>
        <taxon>Rubripirellula</taxon>
    </lineage>
</organism>
<keyword evidence="3" id="KW-1185">Reference proteome</keyword>
<dbReference type="Proteomes" id="UP000322699">
    <property type="component" value="Unassembled WGS sequence"/>
</dbReference>
<accession>A0A5B1CNR4</accession>
<proteinExistence type="predicted"/>